<comment type="caution">
    <text evidence="1">The sequence shown here is derived from an EMBL/GenBank/DDBJ whole genome shotgun (WGS) entry which is preliminary data.</text>
</comment>
<dbReference type="InterPro" id="IPR011256">
    <property type="entry name" value="Reg_factor_effector_dom_sf"/>
</dbReference>
<organism evidence="1 2">
    <name type="scientific">Collinsella tanakaei</name>
    <dbReference type="NCBI Taxonomy" id="626935"/>
    <lineage>
        <taxon>Bacteria</taxon>
        <taxon>Bacillati</taxon>
        <taxon>Actinomycetota</taxon>
        <taxon>Coriobacteriia</taxon>
        <taxon>Coriobacteriales</taxon>
        <taxon>Coriobacteriaceae</taxon>
        <taxon>Collinsella</taxon>
    </lineage>
</organism>
<dbReference type="Gene3D" id="3.20.80.10">
    <property type="entry name" value="Regulatory factor, effector binding domain"/>
    <property type="match status" value="1"/>
</dbReference>
<evidence type="ECO:0000313" key="1">
    <source>
        <dbReference type="EMBL" id="RGL09675.1"/>
    </source>
</evidence>
<sequence length="152" mass="16999">MIRLIKSSFSVIGKEGSTLDGEGFIQRLWNEANGHFAEIKHLAKRAEDDSLVGIWGAMSDHTHSYLPWEDNFSEGLYLAGIECEDEAEAPLGWTKWTIPSFEYLVVANKEGAFDQAIAHLRAEGIPLAGAVHEYIDPATTRCHLYVPIRKIE</sequence>
<dbReference type="AlphaFoldDB" id="A0A3E4QRA1"/>
<dbReference type="EMBL" id="QSRJ01000008">
    <property type="protein sequence ID" value="RGL09675.1"/>
    <property type="molecule type" value="Genomic_DNA"/>
</dbReference>
<gene>
    <name evidence="1" type="ORF">DXC81_07225</name>
</gene>
<accession>A0A3E4QRA1</accession>
<dbReference type="RefSeq" id="WP_009141728.1">
    <property type="nucleotide sequence ID" value="NZ_CABKQG010000005.1"/>
</dbReference>
<proteinExistence type="predicted"/>
<reference evidence="1 2" key="1">
    <citation type="submission" date="2018-08" db="EMBL/GenBank/DDBJ databases">
        <title>A genome reference for cultivated species of the human gut microbiota.</title>
        <authorList>
            <person name="Zou Y."/>
            <person name="Xue W."/>
            <person name="Luo G."/>
        </authorList>
    </citation>
    <scope>NUCLEOTIDE SEQUENCE [LARGE SCALE GENOMIC DNA]</scope>
    <source>
        <strain evidence="1 2">TF08-14</strain>
    </source>
</reference>
<dbReference type="Proteomes" id="UP000260943">
    <property type="component" value="Unassembled WGS sequence"/>
</dbReference>
<protein>
    <submittedName>
        <fullName evidence="1">AraC family transcriptional regulator</fullName>
    </submittedName>
</protein>
<evidence type="ECO:0000313" key="2">
    <source>
        <dbReference type="Proteomes" id="UP000260943"/>
    </source>
</evidence>
<name>A0A3E4QRA1_9ACTN</name>
<dbReference type="GeneID" id="62759386"/>